<comment type="caution">
    <text evidence="3">The sequence shown here is derived from an EMBL/GenBank/DDBJ whole genome shotgun (WGS) entry which is preliminary data.</text>
</comment>
<proteinExistence type="predicted"/>
<dbReference type="AlphaFoldDB" id="A0AAN9TRG2"/>
<dbReference type="Proteomes" id="UP001367676">
    <property type="component" value="Unassembled WGS sequence"/>
</dbReference>
<sequence length="455" mass="52631">MIPHLEAVVNAAQGNPLSDVFKYMQEFCTEHATLKPLSEITNNIQAFITRSGYKPNSRDSDVEHDKTPVFSATSIKSNTEEIKAIFDDNDSDLKIEIVNENHDENLKKAEKRRADETAKVEADLKEAEQEIEKARQKVNEEYEKAYVAAENICQNEIKKFDEEIENIENEYKEVLNKADEMMKEAENDYKAVIKAADEECKDAIATAKKELDDAYTKYEKMLAAGEKRLINAEKQAYQRRQVAENHYEAALNRNLPDKLRERIENAMNRVEYTYQRALNQANTEWSKLQEAAEDYYNDALEKYEKDKQVAENEADEAVMEAYNLKQEIYEEYQSMVSNAQMELFDKKDLAEEKKNKACEEEQYYAKQNADEARNEAMMGLENQQMEIQDLAKNNSERIENEYHDDVEKILQEYQDAWNKADSLPEVKDETTASLNTSGKVTRNGLNGGAVNKKRQ</sequence>
<feature type="compositionally biased region" description="Polar residues" evidence="2">
    <location>
        <begin position="431"/>
        <end position="444"/>
    </location>
</feature>
<evidence type="ECO:0000256" key="2">
    <source>
        <dbReference type="SAM" id="MobiDB-lite"/>
    </source>
</evidence>
<gene>
    <name evidence="3" type="ORF">V9T40_000995</name>
</gene>
<feature type="coiled-coil region" evidence="1">
    <location>
        <begin position="260"/>
        <end position="327"/>
    </location>
</feature>
<feature type="coiled-coil region" evidence="1">
    <location>
        <begin position="99"/>
        <end position="235"/>
    </location>
</feature>
<keyword evidence="1" id="KW-0175">Coiled coil</keyword>
<feature type="region of interest" description="Disordered" evidence="2">
    <location>
        <begin position="421"/>
        <end position="455"/>
    </location>
</feature>
<keyword evidence="4" id="KW-1185">Reference proteome</keyword>
<evidence type="ECO:0000313" key="3">
    <source>
        <dbReference type="EMBL" id="KAK7580366.1"/>
    </source>
</evidence>
<evidence type="ECO:0000256" key="1">
    <source>
        <dbReference type="SAM" id="Coils"/>
    </source>
</evidence>
<accession>A0AAN9TRG2</accession>
<protein>
    <submittedName>
        <fullName evidence="3">Uncharacterized protein</fullName>
    </submittedName>
</protein>
<evidence type="ECO:0000313" key="4">
    <source>
        <dbReference type="Proteomes" id="UP001367676"/>
    </source>
</evidence>
<organism evidence="3 4">
    <name type="scientific">Parthenolecanium corni</name>
    <dbReference type="NCBI Taxonomy" id="536013"/>
    <lineage>
        <taxon>Eukaryota</taxon>
        <taxon>Metazoa</taxon>
        <taxon>Ecdysozoa</taxon>
        <taxon>Arthropoda</taxon>
        <taxon>Hexapoda</taxon>
        <taxon>Insecta</taxon>
        <taxon>Pterygota</taxon>
        <taxon>Neoptera</taxon>
        <taxon>Paraneoptera</taxon>
        <taxon>Hemiptera</taxon>
        <taxon>Sternorrhyncha</taxon>
        <taxon>Coccoidea</taxon>
        <taxon>Coccidae</taxon>
        <taxon>Parthenolecanium</taxon>
    </lineage>
</organism>
<reference evidence="3 4" key="1">
    <citation type="submission" date="2024-03" db="EMBL/GenBank/DDBJ databases">
        <title>Adaptation during the transition from Ophiocordyceps entomopathogen to insect associate is accompanied by gene loss and intensified selection.</title>
        <authorList>
            <person name="Ward C.M."/>
            <person name="Onetto C.A."/>
            <person name="Borneman A.R."/>
        </authorList>
    </citation>
    <scope>NUCLEOTIDE SEQUENCE [LARGE SCALE GENOMIC DNA]</scope>
    <source>
        <strain evidence="3">AWRI1</strain>
        <tissue evidence="3">Single Adult Female</tissue>
    </source>
</reference>
<dbReference type="EMBL" id="JBBCAQ010000034">
    <property type="protein sequence ID" value="KAK7580366.1"/>
    <property type="molecule type" value="Genomic_DNA"/>
</dbReference>
<name>A0AAN9TRG2_9HEMI</name>